<organism evidence="3 4">
    <name type="scientific">Neorhizobium phenanthreniclasticum</name>
    <dbReference type="NCBI Taxonomy" id="3157917"/>
    <lineage>
        <taxon>Bacteria</taxon>
        <taxon>Pseudomonadati</taxon>
        <taxon>Pseudomonadota</taxon>
        <taxon>Alphaproteobacteria</taxon>
        <taxon>Hyphomicrobiales</taxon>
        <taxon>Rhizobiaceae</taxon>
        <taxon>Rhizobium/Agrobacterium group</taxon>
        <taxon>Neorhizobium</taxon>
    </lineage>
</organism>
<sequence>MKLQQHHISTLFDQRYIDRGKAYFEEGLVEIISFQADKVTSRCAGTRLYRVELVMKDSQLTGQCTCPAFSDFGPCKHMAATAFAATVHTRDTYRPSAVYIARRDKFEALKRQLRRMTKAELIDIIAQHLGDDEELTNSILASEEERE</sequence>
<dbReference type="PROSITE" id="PS50966">
    <property type="entry name" value="ZF_SWIM"/>
    <property type="match status" value="1"/>
</dbReference>
<dbReference type="InterPro" id="IPR007527">
    <property type="entry name" value="Znf_SWIM"/>
</dbReference>
<feature type="domain" description="SWIM-type" evidence="2">
    <location>
        <begin position="49"/>
        <end position="86"/>
    </location>
</feature>
<comment type="caution">
    <text evidence="3">The sequence shown here is derived from an EMBL/GenBank/DDBJ whole genome shotgun (WGS) entry which is preliminary data.</text>
</comment>
<keyword evidence="1" id="KW-0862">Zinc</keyword>
<dbReference type="EMBL" id="JBEAAL010000048">
    <property type="protein sequence ID" value="MEQ1409565.1"/>
    <property type="molecule type" value="Genomic_DNA"/>
</dbReference>
<evidence type="ECO:0000259" key="2">
    <source>
        <dbReference type="PROSITE" id="PS50966"/>
    </source>
</evidence>
<evidence type="ECO:0000256" key="1">
    <source>
        <dbReference type="PROSITE-ProRule" id="PRU00325"/>
    </source>
</evidence>
<dbReference type="RefSeq" id="WP_052182851.1">
    <property type="nucleotide sequence ID" value="NZ_JBEAAL010000048.1"/>
</dbReference>
<dbReference type="Pfam" id="PF04434">
    <property type="entry name" value="SWIM"/>
    <property type="match status" value="1"/>
</dbReference>
<protein>
    <submittedName>
        <fullName evidence="3">SWIM zinc finger family protein</fullName>
    </submittedName>
</protein>
<name>A0ABV0MEP9_9HYPH</name>
<evidence type="ECO:0000313" key="4">
    <source>
        <dbReference type="Proteomes" id="UP001496627"/>
    </source>
</evidence>
<keyword evidence="1" id="KW-0479">Metal-binding</keyword>
<gene>
    <name evidence="3" type="ORF">ABK249_32185</name>
</gene>
<keyword evidence="4" id="KW-1185">Reference proteome</keyword>
<evidence type="ECO:0000313" key="3">
    <source>
        <dbReference type="EMBL" id="MEQ1409565.1"/>
    </source>
</evidence>
<dbReference type="Proteomes" id="UP001496627">
    <property type="component" value="Unassembled WGS sequence"/>
</dbReference>
<accession>A0ABV0MEP9</accession>
<reference evidence="3 4" key="1">
    <citation type="submission" date="2024-05" db="EMBL/GenBank/DDBJ databases">
        <title>Neorhizobium sp. Rsf11, a plant growth promoting and heavy metal resistant PAH-degrader.</title>
        <authorList>
            <person name="Golubev S.N."/>
            <person name="Muratova A.Y."/>
            <person name="Markelova M.I."/>
        </authorList>
    </citation>
    <scope>NUCLEOTIDE SEQUENCE [LARGE SCALE GENOMIC DNA]</scope>
    <source>
        <strain evidence="3 4">Rsf11</strain>
    </source>
</reference>
<keyword evidence="1" id="KW-0863">Zinc-finger</keyword>
<proteinExistence type="predicted"/>